<evidence type="ECO:0000313" key="5">
    <source>
        <dbReference type="Proteomes" id="UP000578112"/>
    </source>
</evidence>
<dbReference type="NCBIfam" id="TIGR01167">
    <property type="entry name" value="LPXTG_anchor"/>
    <property type="match status" value="1"/>
</dbReference>
<keyword evidence="5" id="KW-1185">Reference proteome</keyword>
<keyword evidence="2" id="KW-1133">Transmembrane helix</keyword>
<name>A0A7W7HY67_9ACTN</name>
<proteinExistence type="predicted"/>
<feature type="signal peptide" evidence="3">
    <location>
        <begin position="1"/>
        <end position="24"/>
    </location>
</feature>
<keyword evidence="3" id="KW-0732">Signal</keyword>
<dbReference type="EMBL" id="JACHNH010000001">
    <property type="protein sequence ID" value="MBB4762870.1"/>
    <property type="molecule type" value="Genomic_DNA"/>
</dbReference>
<evidence type="ECO:0000256" key="2">
    <source>
        <dbReference type="SAM" id="Phobius"/>
    </source>
</evidence>
<feature type="transmembrane region" description="Helical" evidence="2">
    <location>
        <begin position="314"/>
        <end position="334"/>
    </location>
</feature>
<sequence length="344" mass="34207">MTGRFRINLTFALLAAAAALVAPAAPAAAAPIPVDLSAHLAAPAEVTPGELADYVLTTVVPGPPSPTGVRIVLTLPNGLTFEDGGGSGPCTAGSGATVVTCIVDPGGTDGNPGGREWTVRARAAETLAVGTVLTARAEILSDGAETNPADNTVTATSVVAGPGASVIKATVPAAPVVPGQPARVTVRVHYGGDQPVDDFAIRASIDGDWFGGGDLVNVPSDCFGDPGSLTCEINQTVEPDQDLVLEFVLPTKAGDKYFGTRSTVGFQTQSLGGDLRTSTVIVFAAKPSGTPAPTPTSGAGEPGGGLPVTGTATAGLAAAGVLLVAAGAGAVLLTRRRRRTFRAN</sequence>
<feature type="region of interest" description="Disordered" evidence="1">
    <location>
        <begin position="286"/>
        <end position="306"/>
    </location>
</feature>
<feature type="chain" id="PRO_5038473153" evidence="3">
    <location>
        <begin position="25"/>
        <end position="344"/>
    </location>
</feature>
<dbReference type="AlphaFoldDB" id="A0A7W7HY67"/>
<reference evidence="4 5" key="1">
    <citation type="submission" date="2020-08" db="EMBL/GenBank/DDBJ databases">
        <title>Sequencing the genomes of 1000 actinobacteria strains.</title>
        <authorList>
            <person name="Klenk H.-P."/>
        </authorList>
    </citation>
    <scope>NUCLEOTIDE SEQUENCE [LARGE SCALE GENOMIC DNA]</scope>
    <source>
        <strain evidence="4 5">DSM 43149</strain>
    </source>
</reference>
<accession>A0A7W7HY67</accession>
<keyword evidence="2" id="KW-0472">Membrane</keyword>
<feature type="compositionally biased region" description="Low complexity" evidence="1">
    <location>
        <begin position="287"/>
        <end position="299"/>
    </location>
</feature>
<gene>
    <name evidence="4" type="ORF">BJ971_003426</name>
</gene>
<evidence type="ECO:0000256" key="1">
    <source>
        <dbReference type="SAM" id="MobiDB-lite"/>
    </source>
</evidence>
<dbReference type="RefSeq" id="WP_184994256.1">
    <property type="nucleotide sequence ID" value="NZ_BOMK01000004.1"/>
</dbReference>
<protein>
    <submittedName>
        <fullName evidence="4">LPXTG-motif cell wall-anchored protein</fullName>
    </submittedName>
</protein>
<organism evidence="4 5">
    <name type="scientific">Actinoplanes digitatis</name>
    <dbReference type="NCBI Taxonomy" id="1868"/>
    <lineage>
        <taxon>Bacteria</taxon>
        <taxon>Bacillati</taxon>
        <taxon>Actinomycetota</taxon>
        <taxon>Actinomycetes</taxon>
        <taxon>Micromonosporales</taxon>
        <taxon>Micromonosporaceae</taxon>
        <taxon>Actinoplanes</taxon>
    </lineage>
</organism>
<dbReference type="Proteomes" id="UP000578112">
    <property type="component" value="Unassembled WGS sequence"/>
</dbReference>
<evidence type="ECO:0000256" key="3">
    <source>
        <dbReference type="SAM" id="SignalP"/>
    </source>
</evidence>
<evidence type="ECO:0000313" key="4">
    <source>
        <dbReference type="EMBL" id="MBB4762870.1"/>
    </source>
</evidence>
<comment type="caution">
    <text evidence="4">The sequence shown here is derived from an EMBL/GenBank/DDBJ whole genome shotgun (WGS) entry which is preliminary data.</text>
</comment>
<keyword evidence="2" id="KW-0812">Transmembrane</keyword>